<dbReference type="EMBL" id="RSDW01000001">
    <property type="protein sequence ID" value="RSL19313.1"/>
    <property type="molecule type" value="Genomic_DNA"/>
</dbReference>
<organism evidence="2 3">
    <name type="scientific">Edaphobacter aggregans</name>
    <dbReference type="NCBI Taxonomy" id="570835"/>
    <lineage>
        <taxon>Bacteria</taxon>
        <taxon>Pseudomonadati</taxon>
        <taxon>Acidobacteriota</taxon>
        <taxon>Terriglobia</taxon>
        <taxon>Terriglobales</taxon>
        <taxon>Acidobacteriaceae</taxon>
        <taxon>Edaphobacter</taxon>
    </lineage>
</organism>
<dbReference type="OrthoDB" id="123332at2"/>
<feature type="compositionally biased region" description="Basic and acidic residues" evidence="1">
    <location>
        <begin position="7"/>
        <end position="23"/>
    </location>
</feature>
<feature type="compositionally biased region" description="Basic and acidic residues" evidence="1">
    <location>
        <begin position="98"/>
        <end position="110"/>
    </location>
</feature>
<name>A0A428MRF6_9BACT</name>
<proteinExistence type="predicted"/>
<reference evidence="2 3" key="1">
    <citation type="submission" date="2018-12" db="EMBL/GenBank/DDBJ databases">
        <title>Sequencing of bacterial isolates from soil warming experiment in Harvard Forest, Massachusetts, USA.</title>
        <authorList>
            <person name="Deangelis K."/>
        </authorList>
    </citation>
    <scope>NUCLEOTIDE SEQUENCE [LARGE SCALE GENOMIC DNA]</scope>
    <source>
        <strain evidence="2 3">EB153</strain>
    </source>
</reference>
<dbReference type="RefSeq" id="WP_125487551.1">
    <property type="nucleotide sequence ID" value="NZ_RSDW01000001.1"/>
</dbReference>
<evidence type="ECO:0000313" key="2">
    <source>
        <dbReference type="EMBL" id="RSL19313.1"/>
    </source>
</evidence>
<keyword evidence="3" id="KW-1185">Reference proteome</keyword>
<sequence length="131" mass="14183">MNMLPRETIKETAEELSKIDRKAPAGSENSLGAESVRDGRPATDDSVVEAIDEVGPGIPEAAENTSRDSWVNKGAVEGNAQPKDKRDPENVSLAGQLGHRDQDEMLKDNDTDFPEPDAQAEHSGDRYPKNG</sequence>
<protein>
    <submittedName>
        <fullName evidence="2">Uncharacterized protein</fullName>
    </submittedName>
</protein>
<evidence type="ECO:0000256" key="1">
    <source>
        <dbReference type="SAM" id="MobiDB-lite"/>
    </source>
</evidence>
<accession>A0A428MRF6</accession>
<gene>
    <name evidence="2" type="ORF">EDE15_4976</name>
</gene>
<feature type="region of interest" description="Disordered" evidence="1">
    <location>
        <begin position="1"/>
        <end position="131"/>
    </location>
</feature>
<evidence type="ECO:0000313" key="3">
    <source>
        <dbReference type="Proteomes" id="UP000269669"/>
    </source>
</evidence>
<feature type="compositionally biased region" description="Basic and acidic residues" evidence="1">
    <location>
        <begin position="119"/>
        <end position="131"/>
    </location>
</feature>
<dbReference type="Proteomes" id="UP000269669">
    <property type="component" value="Unassembled WGS sequence"/>
</dbReference>
<comment type="caution">
    <text evidence="2">The sequence shown here is derived from an EMBL/GenBank/DDBJ whole genome shotgun (WGS) entry which is preliminary data.</text>
</comment>
<dbReference type="AlphaFoldDB" id="A0A428MRF6"/>